<comment type="caution">
    <text evidence="2">The sequence shown here is derived from an EMBL/GenBank/DDBJ whole genome shotgun (WGS) entry which is preliminary data.</text>
</comment>
<dbReference type="AlphaFoldDB" id="K0REH5"/>
<accession>K0REH5</accession>
<evidence type="ECO:0000313" key="2">
    <source>
        <dbReference type="EMBL" id="EJK47471.1"/>
    </source>
</evidence>
<feature type="non-terminal residue" evidence="2">
    <location>
        <position position="1"/>
    </location>
</feature>
<reference evidence="2 3" key="1">
    <citation type="journal article" date="2012" name="Genome Biol.">
        <title>Genome and low-iron response of an oceanic diatom adapted to chronic iron limitation.</title>
        <authorList>
            <person name="Lommer M."/>
            <person name="Specht M."/>
            <person name="Roy A.S."/>
            <person name="Kraemer L."/>
            <person name="Andreson R."/>
            <person name="Gutowska M.A."/>
            <person name="Wolf J."/>
            <person name="Bergner S.V."/>
            <person name="Schilhabel M.B."/>
            <person name="Klostermeier U.C."/>
            <person name="Beiko R.G."/>
            <person name="Rosenstiel P."/>
            <person name="Hippler M."/>
            <person name="Laroche J."/>
        </authorList>
    </citation>
    <scope>NUCLEOTIDE SEQUENCE [LARGE SCALE GENOMIC DNA]</scope>
    <source>
        <strain evidence="2 3">CCMP1005</strain>
    </source>
</reference>
<proteinExistence type="predicted"/>
<gene>
    <name evidence="2" type="ORF">THAOC_33802</name>
</gene>
<name>K0REH5_THAOC</name>
<protein>
    <submittedName>
        <fullName evidence="2">Uncharacterized protein</fullName>
    </submittedName>
</protein>
<dbReference type="EMBL" id="AGNL01046919">
    <property type="protein sequence ID" value="EJK47471.1"/>
    <property type="molecule type" value="Genomic_DNA"/>
</dbReference>
<evidence type="ECO:0000256" key="1">
    <source>
        <dbReference type="SAM" id="MobiDB-lite"/>
    </source>
</evidence>
<feature type="compositionally biased region" description="Low complexity" evidence="1">
    <location>
        <begin position="36"/>
        <end position="63"/>
    </location>
</feature>
<organism evidence="2 3">
    <name type="scientific">Thalassiosira oceanica</name>
    <name type="common">Marine diatom</name>
    <dbReference type="NCBI Taxonomy" id="159749"/>
    <lineage>
        <taxon>Eukaryota</taxon>
        <taxon>Sar</taxon>
        <taxon>Stramenopiles</taxon>
        <taxon>Ochrophyta</taxon>
        <taxon>Bacillariophyta</taxon>
        <taxon>Coscinodiscophyceae</taxon>
        <taxon>Thalassiosirophycidae</taxon>
        <taxon>Thalassiosirales</taxon>
        <taxon>Thalassiosiraceae</taxon>
        <taxon>Thalassiosira</taxon>
    </lineage>
</organism>
<keyword evidence="3" id="KW-1185">Reference proteome</keyword>
<dbReference type="Proteomes" id="UP000266841">
    <property type="component" value="Unassembled WGS sequence"/>
</dbReference>
<feature type="region of interest" description="Disordered" evidence="1">
    <location>
        <begin position="1"/>
        <end position="77"/>
    </location>
</feature>
<sequence length="77" mass="7484">RGRPKSSPGAVGKGEDDSGRERKRPISPGETPGNSALARSDAAAAEPVSNGSASDNTSAASNNGEQPGPSGGADHDG</sequence>
<evidence type="ECO:0000313" key="3">
    <source>
        <dbReference type="Proteomes" id="UP000266841"/>
    </source>
</evidence>